<feature type="coiled-coil region" evidence="17">
    <location>
        <begin position="19"/>
        <end position="80"/>
    </location>
</feature>
<evidence type="ECO:0000256" key="13">
    <source>
        <dbReference type="ARBA" id="ARBA00025374"/>
    </source>
</evidence>
<dbReference type="InterPro" id="IPR016069">
    <property type="entry name" value="Translin_C"/>
</dbReference>
<dbReference type="EMBL" id="JH432044">
    <property type="status" value="NOT_ANNOTATED_CDS"/>
    <property type="molecule type" value="Genomic_DNA"/>
</dbReference>
<dbReference type="FunFam" id="1.20.58.190:FF:000001">
    <property type="entry name" value="Translin"/>
    <property type="match status" value="1"/>
</dbReference>
<keyword evidence="9" id="KW-0378">Hydrolase</keyword>
<evidence type="ECO:0000256" key="15">
    <source>
        <dbReference type="ARBA" id="ARBA00030513"/>
    </source>
</evidence>
<dbReference type="FunFam" id="1.20.58.200:FF:000002">
    <property type="entry name" value="Putative translin"/>
    <property type="match status" value="1"/>
</dbReference>
<feature type="binding site" evidence="16">
    <location>
        <position position="152"/>
    </location>
    <ligand>
        <name>Mg(2+)</name>
        <dbReference type="ChEBI" id="CHEBI:18420"/>
    </ligand>
</feature>
<keyword evidence="12" id="KW-0539">Nucleus</keyword>
<dbReference type="InterPro" id="IPR036081">
    <property type="entry name" value="Translin_sf"/>
</dbReference>
<dbReference type="GO" id="GO:0004519">
    <property type="term" value="F:endonuclease activity"/>
    <property type="evidence" value="ECO:0007669"/>
    <property type="project" value="UniProtKB-KW"/>
</dbReference>
<evidence type="ECO:0000256" key="5">
    <source>
        <dbReference type="ARBA" id="ARBA00022196"/>
    </source>
</evidence>
<dbReference type="GO" id="GO:0005737">
    <property type="term" value="C:cytoplasm"/>
    <property type="evidence" value="ECO:0007669"/>
    <property type="project" value="UniProtKB-SubCell"/>
</dbReference>
<keyword evidence="16" id="KW-0479">Metal-binding</keyword>
<keyword evidence="11" id="KW-0238">DNA-binding</keyword>
<evidence type="ECO:0000256" key="6">
    <source>
        <dbReference type="ARBA" id="ARBA00022490"/>
    </source>
</evidence>
<dbReference type="EnsemblMetazoa" id="SMAR011305-RA">
    <property type="protein sequence ID" value="SMAR011305-PA"/>
    <property type="gene ID" value="SMAR011305"/>
</dbReference>
<dbReference type="eggNOG" id="KOG3067">
    <property type="taxonomic scope" value="Eukaryota"/>
</dbReference>
<evidence type="ECO:0000256" key="1">
    <source>
        <dbReference type="ARBA" id="ARBA00004123"/>
    </source>
</evidence>
<dbReference type="CDD" id="cd14819">
    <property type="entry name" value="Translin"/>
    <property type="match status" value="1"/>
</dbReference>
<dbReference type="GO" id="GO:0003723">
    <property type="term" value="F:RNA binding"/>
    <property type="evidence" value="ECO:0007669"/>
    <property type="project" value="UniProtKB-KW"/>
</dbReference>
<evidence type="ECO:0000313" key="18">
    <source>
        <dbReference type="EnsemblMetazoa" id="SMAR011305-PA"/>
    </source>
</evidence>
<dbReference type="GO" id="GO:0046872">
    <property type="term" value="F:metal ion binding"/>
    <property type="evidence" value="ECO:0007669"/>
    <property type="project" value="UniProtKB-KW"/>
</dbReference>
<evidence type="ECO:0000313" key="19">
    <source>
        <dbReference type="Proteomes" id="UP000014500"/>
    </source>
</evidence>
<comment type="similarity">
    <text evidence="3">Belongs to the translin family.</text>
</comment>
<dbReference type="InterPro" id="IPR033956">
    <property type="entry name" value="Translin"/>
</dbReference>
<dbReference type="Gene3D" id="1.20.58.200">
    <property type="entry name" value="Translin, domain 2"/>
    <property type="match status" value="1"/>
</dbReference>
<dbReference type="PANTHER" id="PTHR10741">
    <property type="entry name" value="TRANSLIN AND TRANSLIN ASSOCIATED PROTEIN X"/>
    <property type="match status" value="1"/>
</dbReference>
<dbReference type="InterPro" id="IPR002848">
    <property type="entry name" value="Translin_fam"/>
</dbReference>
<reference evidence="19" key="1">
    <citation type="submission" date="2011-05" db="EMBL/GenBank/DDBJ databases">
        <authorList>
            <person name="Richards S.R."/>
            <person name="Qu J."/>
            <person name="Jiang H."/>
            <person name="Jhangiani S.N."/>
            <person name="Agravi P."/>
            <person name="Goodspeed R."/>
            <person name="Gross S."/>
            <person name="Mandapat C."/>
            <person name="Jackson L."/>
            <person name="Mathew T."/>
            <person name="Pu L."/>
            <person name="Thornton R."/>
            <person name="Saada N."/>
            <person name="Wilczek-Boney K.B."/>
            <person name="Lee S."/>
            <person name="Kovar C."/>
            <person name="Wu Y."/>
            <person name="Scherer S.E."/>
            <person name="Worley K.C."/>
            <person name="Muzny D.M."/>
            <person name="Gibbs R."/>
        </authorList>
    </citation>
    <scope>NUCLEOTIDE SEQUENCE</scope>
    <source>
        <strain evidence="19">Brora</strain>
    </source>
</reference>
<dbReference type="PhylomeDB" id="T1JBZ9"/>
<evidence type="ECO:0000256" key="10">
    <source>
        <dbReference type="ARBA" id="ARBA00022884"/>
    </source>
</evidence>
<protein>
    <recommendedName>
        <fullName evidence="5">Translin</fullName>
    </recommendedName>
    <alternativeName>
        <fullName evidence="15">Component 3 of promoter of RISC</fullName>
    </alternativeName>
</protein>
<sequence length="236" mass="27694">MAKQITEIFQSYQEYINAEQDLREEIRVVVRELEHTSREILAVIQMIHQDQGPDKLPLVCAQARDLFEKAKNKYKELSDKIPKEQYYRFHDHWRFANQRFVFLVATVVYLEHERLVTREEIADILGLSVRSDDGFHLELDDYLMGLLSLASELSRFTVNSVTSGDYARPLRISKFMNELNAGFRLLNLKNDGLRKRYDSLKYEIKKVEEVVYDLSIRGLKPKCVEEGVDVEVAKEM</sequence>
<comment type="function">
    <text evidence="13">DNA-binding protein that specifically recognizes consensus sequences at the breakpoint junctions in chromosomal translocations, mostly involving immunoglobulin (Ig)/T-cell receptor gene segments. Seems to recognize single-stranded DNA ends generated by staggered breaks occurring at recombination hot spots.</text>
</comment>
<dbReference type="GO" id="GO:0016070">
    <property type="term" value="P:RNA metabolic process"/>
    <property type="evidence" value="ECO:0007669"/>
    <property type="project" value="InterPro"/>
</dbReference>
<keyword evidence="8" id="KW-0255">Endonuclease</keyword>
<dbReference type="STRING" id="126957.T1JBZ9"/>
<organism evidence="18 19">
    <name type="scientific">Strigamia maritima</name>
    <name type="common">European centipede</name>
    <name type="synonym">Geophilus maritimus</name>
    <dbReference type="NCBI Taxonomy" id="126957"/>
    <lineage>
        <taxon>Eukaryota</taxon>
        <taxon>Metazoa</taxon>
        <taxon>Ecdysozoa</taxon>
        <taxon>Arthropoda</taxon>
        <taxon>Myriapoda</taxon>
        <taxon>Chilopoda</taxon>
        <taxon>Pleurostigmophora</taxon>
        <taxon>Geophilomorpha</taxon>
        <taxon>Linotaeniidae</taxon>
        <taxon>Strigamia</taxon>
    </lineage>
</organism>
<keyword evidence="7" id="KW-0540">Nuclease</keyword>
<dbReference type="Proteomes" id="UP000014500">
    <property type="component" value="Unassembled WGS sequence"/>
</dbReference>
<comment type="subunit">
    <text evidence="4">Ring-shaped heterooctamer of six TSN and two TSNAX subunits, DNA/RNA binding occurs inside the ring.</text>
</comment>
<comment type="function">
    <text evidence="14">Exhibits both single-stranded and double-stranded endoribonuclease activity. May act as an activator of RNA-induced silencing complex (RISC) by facilitating endonucleolytic cleavage of the siRNA passenger strand.</text>
</comment>
<evidence type="ECO:0000256" key="17">
    <source>
        <dbReference type="SAM" id="Coils"/>
    </source>
</evidence>
<comment type="subcellular location">
    <subcellularLocation>
        <location evidence="2">Cytoplasm</location>
    </subcellularLocation>
    <subcellularLocation>
        <location evidence="1">Nucleus</location>
    </subcellularLocation>
</comment>
<evidence type="ECO:0000256" key="12">
    <source>
        <dbReference type="ARBA" id="ARBA00023242"/>
    </source>
</evidence>
<evidence type="ECO:0000256" key="11">
    <source>
        <dbReference type="ARBA" id="ARBA00023125"/>
    </source>
</evidence>
<keyword evidence="10" id="KW-0694">RNA-binding</keyword>
<evidence type="ECO:0000256" key="4">
    <source>
        <dbReference type="ARBA" id="ARBA00011685"/>
    </source>
</evidence>
<dbReference type="AlphaFoldDB" id="T1JBZ9"/>
<dbReference type="HOGENOM" id="CLU_079179_0_0_1"/>
<evidence type="ECO:0000256" key="3">
    <source>
        <dbReference type="ARBA" id="ARBA00005902"/>
    </source>
</evidence>
<dbReference type="GO" id="GO:0005634">
    <property type="term" value="C:nucleus"/>
    <property type="evidence" value="ECO:0007669"/>
    <property type="project" value="UniProtKB-SubCell"/>
</dbReference>
<reference evidence="18" key="2">
    <citation type="submission" date="2015-02" db="UniProtKB">
        <authorList>
            <consortium name="EnsemblMetazoa"/>
        </authorList>
    </citation>
    <scope>IDENTIFICATION</scope>
</reference>
<dbReference type="GO" id="GO:0003697">
    <property type="term" value="F:single-stranded DNA binding"/>
    <property type="evidence" value="ECO:0007669"/>
    <property type="project" value="InterPro"/>
</dbReference>
<dbReference type="OMA" id="DAFHFTI"/>
<evidence type="ECO:0000256" key="16">
    <source>
        <dbReference type="PIRSR" id="PIRSR602848-1"/>
    </source>
</evidence>
<evidence type="ECO:0000256" key="14">
    <source>
        <dbReference type="ARBA" id="ARBA00025410"/>
    </source>
</evidence>
<proteinExistence type="inferred from homology"/>
<dbReference type="SUPFAM" id="SSF74784">
    <property type="entry name" value="Translin"/>
    <property type="match status" value="1"/>
</dbReference>
<evidence type="ECO:0000256" key="8">
    <source>
        <dbReference type="ARBA" id="ARBA00022759"/>
    </source>
</evidence>
<evidence type="ECO:0000256" key="7">
    <source>
        <dbReference type="ARBA" id="ARBA00022722"/>
    </source>
</evidence>
<dbReference type="GO" id="GO:0043565">
    <property type="term" value="F:sequence-specific DNA binding"/>
    <property type="evidence" value="ECO:0007669"/>
    <property type="project" value="InterPro"/>
</dbReference>
<accession>T1JBZ9</accession>
<keyword evidence="19" id="KW-1185">Reference proteome</keyword>
<dbReference type="InterPro" id="IPR016068">
    <property type="entry name" value="Translin_N"/>
</dbReference>
<dbReference type="GO" id="GO:0016787">
    <property type="term" value="F:hydrolase activity"/>
    <property type="evidence" value="ECO:0007669"/>
    <property type="project" value="UniProtKB-KW"/>
</dbReference>
<keyword evidence="6" id="KW-0963">Cytoplasm</keyword>
<evidence type="ECO:0000256" key="9">
    <source>
        <dbReference type="ARBA" id="ARBA00022801"/>
    </source>
</evidence>
<dbReference type="Gene3D" id="1.20.58.190">
    <property type="entry name" value="Translin, domain 1"/>
    <property type="match status" value="1"/>
</dbReference>
<keyword evidence="17" id="KW-0175">Coiled coil</keyword>
<name>T1JBZ9_STRMM</name>
<evidence type="ECO:0000256" key="2">
    <source>
        <dbReference type="ARBA" id="ARBA00004496"/>
    </source>
</evidence>
<dbReference type="Pfam" id="PF01997">
    <property type="entry name" value="Translin"/>
    <property type="match status" value="1"/>
</dbReference>
<keyword evidence="16" id="KW-0460">Magnesium</keyword>